<dbReference type="PATRIC" id="fig|135735.6.peg.4808"/>
<reference evidence="2" key="2">
    <citation type="submission" date="2015-06" db="EMBL/GenBank/DDBJ databases">
        <title>Genome Sequence of Bacillus endophyticus and Analysis of its Companion Mechanism in the Ketogulonigenium vulgare-Bacillus strain Consortium.</title>
        <authorList>
            <person name="Jia N."/>
            <person name="Du J."/>
            <person name="Ding M.-Z."/>
            <person name="Gao F."/>
            <person name="Yuan Y.-J."/>
        </authorList>
    </citation>
    <scope>NUCLEOTIDE SEQUENCE [LARGE SCALE GENOMIC DNA]</scope>
    <source>
        <strain evidence="2">Hbe603</strain>
    </source>
</reference>
<dbReference type="RefSeq" id="WP_019394912.1">
    <property type="nucleotide sequence ID" value="NZ_ALIM01000035.1"/>
</dbReference>
<accession>A0A1X7FQY6</accession>
<dbReference type="GeneID" id="93703122"/>
<dbReference type="EMBL" id="CP011974">
    <property type="protein sequence ID" value="AKO94686.1"/>
    <property type="molecule type" value="Genomic_DNA"/>
</dbReference>
<accession>A0A0H4KP72</accession>
<name>A0A1X7FQY6_9BACI</name>
<dbReference type="KEGG" id="beo:BEH_22870"/>
<organism evidence="1 2">
    <name type="scientific">Priestia filamentosa</name>
    <dbReference type="NCBI Taxonomy" id="1402861"/>
    <lineage>
        <taxon>Bacteria</taxon>
        <taxon>Bacillati</taxon>
        <taxon>Bacillota</taxon>
        <taxon>Bacilli</taxon>
        <taxon>Bacillales</taxon>
        <taxon>Bacillaceae</taxon>
        <taxon>Priestia</taxon>
    </lineage>
</organism>
<dbReference type="AlphaFoldDB" id="A0A1X7FQY6"/>
<keyword evidence="2" id="KW-1185">Reference proteome</keyword>
<evidence type="ECO:0000313" key="2">
    <source>
        <dbReference type="Proteomes" id="UP000036202"/>
    </source>
</evidence>
<reference evidence="1 2" key="1">
    <citation type="journal article" date="2015" name="PLoS ONE">
        <title>Genome Sequence of Bacillus endophyticus and Analysis of Its Companion Mechanism in the Ketogulonigenium vulgare-Bacillus Strain Consortium.</title>
        <authorList>
            <person name="Jia N."/>
            <person name="Du J."/>
            <person name="Ding M.Z."/>
            <person name="Gao F."/>
            <person name="Yuan Y.J."/>
        </authorList>
    </citation>
    <scope>NUCLEOTIDE SEQUENCE [LARGE SCALE GENOMIC DNA]</scope>
    <source>
        <strain evidence="1 2">Hbe603</strain>
    </source>
</reference>
<sequence>MESNKVLSALSYFSLFFAPFLLPIIIYFVTQDKRVKDDAKWALFSHILPVLSIPLFFLYLIPYFSGHYGLSAAWIIFVVILCLVLSFGVAIWNVVKGIKVIIDR</sequence>
<dbReference type="Proteomes" id="UP000036202">
    <property type="component" value="Chromosome"/>
</dbReference>
<protein>
    <submittedName>
        <fullName evidence="1">Uncharacterized protein</fullName>
    </submittedName>
</protein>
<gene>
    <name evidence="1" type="ORF">BEH_22870</name>
</gene>
<proteinExistence type="predicted"/>
<dbReference type="OrthoDB" id="2328241at2"/>
<evidence type="ECO:0000313" key="1">
    <source>
        <dbReference type="EMBL" id="AKO94686.1"/>
    </source>
</evidence>